<protein>
    <submittedName>
        <fullName evidence="1">Uncharacterized protein</fullName>
    </submittedName>
</protein>
<organism evidence="1 2">
    <name type="scientific">Aureibacillus halotolerans</name>
    <dbReference type="NCBI Taxonomy" id="1508390"/>
    <lineage>
        <taxon>Bacteria</taxon>
        <taxon>Bacillati</taxon>
        <taxon>Bacillota</taxon>
        <taxon>Bacilli</taxon>
        <taxon>Bacillales</taxon>
        <taxon>Bacillaceae</taxon>
        <taxon>Aureibacillus</taxon>
    </lineage>
</organism>
<accession>A0A4R6TTV3</accession>
<dbReference type="Proteomes" id="UP000295632">
    <property type="component" value="Unassembled WGS sequence"/>
</dbReference>
<evidence type="ECO:0000313" key="2">
    <source>
        <dbReference type="Proteomes" id="UP000295632"/>
    </source>
</evidence>
<name>A0A4R6TTV3_9BACI</name>
<gene>
    <name evidence="1" type="ORF">EV213_1147</name>
</gene>
<reference evidence="1 2" key="1">
    <citation type="submission" date="2019-03" db="EMBL/GenBank/DDBJ databases">
        <title>Genomic Encyclopedia of Type Strains, Phase IV (KMG-IV): sequencing the most valuable type-strain genomes for metagenomic binning, comparative biology and taxonomic classification.</title>
        <authorList>
            <person name="Goeker M."/>
        </authorList>
    </citation>
    <scope>NUCLEOTIDE SEQUENCE [LARGE SCALE GENOMIC DNA]</scope>
    <source>
        <strain evidence="1 2">DSM 28697</strain>
    </source>
</reference>
<keyword evidence="2" id="KW-1185">Reference proteome</keyword>
<sequence>MQKSICLSPNGTKQRSYIAPVTRQWIELFLLWKEVDSPDIEENVILHLHKENKHVAEELLFLPQSLINTEQNEQKLAEADEFVDM</sequence>
<evidence type="ECO:0000313" key="1">
    <source>
        <dbReference type="EMBL" id="TDQ37128.1"/>
    </source>
</evidence>
<comment type="caution">
    <text evidence="1">The sequence shown here is derived from an EMBL/GenBank/DDBJ whole genome shotgun (WGS) entry which is preliminary data.</text>
</comment>
<dbReference type="AlphaFoldDB" id="A0A4R6TTV3"/>
<dbReference type="EMBL" id="SNYJ01000014">
    <property type="protein sequence ID" value="TDQ37128.1"/>
    <property type="molecule type" value="Genomic_DNA"/>
</dbReference>
<dbReference type="RefSeq" id="WP_133581335.1">
    <property type="nucleotide sequence ID" value="NZ_SNYJ01000014.1"/>
</dbReference>
<proteinExistence type="predicted"/>